<name>Q5GQA8_BPSYP</name>
<reference evidence="2" key="4">
    <citation type="submission" date="2015-02" db="EMBL/GenBank/DDBJ databases">
        <authorList>
            <person name="Chooi Y.-H."/>
        </authorList>
    </citation>
    <scope>NUCLEOTIDE SEQUENCE</scope>
</reference>
<evidence type="ECO:0000313" key="2">
    <source>
        <dbReference type="EMBL" id="CFW42471.1"/>
    </source>
</evidence>
<proteinExistence type="predicted"/>
<reference evidence="1 3" key="1">
    <citation type="journal article" date="2004" name="Proc. Natl. Acad. Sci. U.S.A.">
        <title>Genetic organization of the psbAD region in phages infecting marine Synechococcus strains.</title>
        <authorList>
            <person name="Millard A."/>
            <person name="Clokie M.R."/>
            <person name="Shub D.A."/>
            <person name="Mann N.H."/>
        </authorList>
    </citation>
    <scope>NUCLEOTIDE SEQUENCE [LARGE SCALE GENOMIC DNA]</scope>
</reference>
<dbReference type="RefSeq" id="YP_195264.1">
    <property type="nucleotide sequence ID" value="NC_006820.1"/>
</dbReference>
<evidence type="ECO:0000313" key="1">
    <source>
        <dbReference type="EMBL" id="CAF34294.1"/>
    </source>
</evidence>
<organism evidence="1 3">
    <name type="scientific">Synechococcus phage S-PM2</name>
    <dbReference type="NCBI Taxonomy" id="238854"/>
    <lineage>
        <taxon>Viruses</taxon>
        <taxon>Duplodnaviria</taxon>
        <taxon>Heunggongvirae</taxon>
        <taxon>Uroviricota</taxon>
        <taxon>Caudoviricetes</taxon>
        <taxon>Pantevenvirales</taxon>
        <taxon>Kyanoviridae</taxon>
        <taxon>Nodensvirus</taxon>
        <taxon>Nodensvirus spm2</taxon>
    </lineage>
</organism>
<keyword evidence="3" id="KW-1185">Reference proteome</keyword>
<reference evidence="2 4" key="3">
    <citation type="journal article" date="2015" name="PLoS ONE">
        <title>Spontaneous Deletion of an "ORFanage" Region Facilitates Host Adaptation in a "Photosynthetic" Cyanophage.</title>
        <authorList>
            <person name="Puxty R.J."/>
            <person name="Perez-Sepulveda B."/>
            <person name="Rihtman B."/>
            <person name="Evans D.J."/>
            <person name="Millard A.D."/>
            <person name="Scanlan D.J."/>
        </authorList>
    </citation>
    <scope>NUCLEOTIDE SEQUENCE [LARGE SCALE GENOMIC DNA]</scope>
</reference>
<sequence length="117" mass="13309">MELNTNYTSTYFEDFIGSAAVAKQKCIIFLRSWGWNNTKDIDAINASMDVYKSLIPLDIFTALHQSEFVFIEADSVEEAMIFCEDAFPESQSSVSNQANYIFYAVYNKQGQLITSNE</sequence>
<evidence type="ECO:0000313" key="4">
    <source>
        <dbReference type="Proteomes" id="UP000246186"/>
    </source>
</evidence>
<dbReference type="Proteomes" id="UP000000994">
    <property type="component" value="Segment"/>
</dbReference>
<reference evidence="1 3" key="2">
    <citation type="journal article" date="2005" name="J. Bacteriol.">
        <title>The genome of S-PM2, a 'photosynthetic' T4-type bacteriophage that infects marine Synechococcus strains.</title>
        <authorList>
            <person name="Mann N.H."/>
            <person name="Clokie M.R."/>
            <person name="Millard A."/>
            <person name="Cook A."/>
            <person name="Wilson W.H."/>
            <person name="Wheatley P.J."/>
            <person name="Letarov A."/>
            <person name="Krisch H.M."/>
        </authorList>
    </citation>
    <scope>NUCLEOTIDE SEQUENCE</scope>
</reference>
<gene>
    <name evidence="2" type="ORF">S-PM2d229</name>
    <name evidence="1" type="ORF">S-PM2p229</name>
</gene>
<dbReference type="Proteomes" id="UP000246186">
    <property type="component" value="Genome"/>
</dbReference>
<evidence type="ECO:0000313" key="3">
    <source>
        <dbReference type="Proteomes" id="UP000000994"/>
    </source>
</evidence>
<dbReference type="EMBL" id="LN828717">
    <property type="protein sequence ID" value="CFW42471.1"/>
    <property type="molecule type" value="Genomic_DNA"/>
</dbReference>
<dbReference type="EMBL" id="AJ630128">
    <property type="protein sequence ID" value="CAF34294.1"/>
    <property type="molecule type" value="Genomic_DNA"/>
</dbReference>
<accession>Q5GQA8</accession>
<organismHost>
    <name type="scientific">Synechococcus</name>
    <dbReference type="NCBI Taxonomy" id="1129"/>
</organismHost>
<dbReference type="KEGG" id="vg:3260387"/>
<protein>
    <submittedName>
        <fullName evidence="1">Hypothetical-Protein / belonging to T4-LIKE GC: 742</fullName>
    </submittedName>
</protein>
<dbReference type="OrthoDB" id="22664at10239"/>